<dbReference type="Proteomes" id="UP000317494">
    <property type="component" value="Unassembled WGS sequence"/>
</dbReference>
<dbReference type="STRING" id="286115.A0A507D7I4"/>
<dbReference type="AlphaFoldDB" id="A0A507D7I4"/>
<protein>
    <recommendedName>
        <fullName evidence="2">BLOC-1-related complex subunit 6 C-terminal helix domain-containing protein</fullName>
    </recommendedName>
</protein>
<evidence type="ECO:0000313" key="5">
    <source>
        <dbReference type="Proteomes" id="UP000317494"/>
    </source>
</evidence>
<feature type="domain" description="BLOC-1-related complex subunit 6 C-terminal helix" evidence="2">
    <location>
        <begin position="43"/>
        <end position="140"/>
    </location>
</feature>
<gene>
    <name evidence="3" type="ORF">SeLEV6574_g02657</name>
    <name evidence="4" type="ORF">SeMB42_g02442</name>
</gene>
<dbReference type="Pfam" id="PF10157">
    <property type="entry name" value="BORCS6"/>
    <property type="match status" value="1"/>
</dbReference>
<dbReference type="PANTHER" id="PTHR13440:SF7">
    <property type="entry name" value="BLOC-1 RELATED COMPLEX SUBUNIT 6"/>
    <property type="match status" value="1"/>
</dbReference>
<dbReference type="GO" id="GO:0032418">
    <property type="term" value="P:lysosome localization"/>
    <property type="evidence" value="ECO:0007669"/>
    <property type="project" value="TreeGrafter"/>
</dbReference>
<evidence type="ECO:0000313" key="3">
    <source>
        <dbReference type="EMBL" id="TPX47463.1"/>
    </source>
</evidence>
<dbReference type="PANTHER" id="PTHR13440">
    <property type="entry name" value="BLOC-1 RELATED COMPLEX SUBUNIT 6"/>
    <property type="match status" value="1"/>
</dbReference>
<evidence type="ECO:0000256" key="1">
    <source>
        <dbReference type="SAM" id="MobiDB-lite"/>
    </source>
</evidence>
<accession>A0A507D7I4</accession>
<feature type="region of interest" description="Disordered" evidence="1">
    <location>
        <begin position="1"/>
        <end position="49"/>
    </location>
</feature>
<dbReference type="EMBL" id="QEAN01000075">
    <property type="protein sequence ID" value="TPX49887.1"/>
    <property type="molecule type" value="Genomic_DNA"/>
</dbReference>
<evidence type="ECO:0000313" key="6">
    <source>
        <dbReference type="Proteomes" id="UP000320475"/>
    </source>
</evidence>
<dbReference type="OrthoDB" id="21270at2759"/>
<evidence type="ECO:0000313" key="4">
    <source>
        <dbReference type="EMBL" id="TPX49887.1"/>
    </source>
</evidence>
<keyword evidence="5" id="KW-1185">Reference proteome</keyword>
<reference evidence="5 6" key="1">
    <citation type="journal article" date="2019" name="Sci. Rep.">
        <title>Comparative genomics of chytrid fungi reveal insights into the obligate biotrophic and pathogenic lifestyle of Synchytrium endobioticum.</title>
        <authorList>
            <person name="van de Vossenberg B.T.L.H."/>
            <person name="Warris S."/>
            <person name="Nguyen H.D.T."/>
            <person name="van Gent-Pelzer M.P.E."/>
            <person name="Joly D.L."/>
            <person name="van de Geest H.C."/>
            <person name="Bonants P.J.M."/>
            <person name="Smith D.S."/>
            <person name="Levesque C.A."/>
            <person name="van der Lee T.A.J."/>
        </authorList>
    </citation>
    <scope>NUCLEOTIDE SEQUENCE [LARGE SCALE GENOMIC DNA]</scope>
    <source>
        <strain evidence="3 6">LEV6574</strain>
        <strain evidence="4 5">MB42</strain>
    </source>
</reference>
<evidence type="ECO:0000259" key="2">
    <source>
        <dbReference type="Pfam" id="PF10157"/>
    </source>
</evidence>
<dbReference type="VEuPathDB" id="FungiDB:SeMB42_g02442"/>
<organism evidence="3 6">
    <name type="scientific">Synchytrium endobioticum</name>
    <dbReference type="NCBI Taxonomy" id="286115"/>
    <lineage>
        <taxon>Eukaryota</taxon>
        <taxon>Fungi</taxon>
        <taxon>Fungi incertae sedis</taxon>
        <taxon>Chytridiomycota</taxon>
        <taxon>Chytridiomycota incertae sedis</taxon>
        <taxon>Chytridiomycetes</taxon>
        <taxon>Synchytriales</taxon>
        <taxon>Synchytriaceae</taxon>
        <taxon>Synchytrium</taxon>
    </lineage>
</organism>
<dbReference type="GO" id="GO:0099078">
    <property type="term" value="C:BORC complex"/>
    <property type="evidence" value="ECO:0007669"/>
    <property type="project" value="TreeGrafter"/>
</dbReference>
<dbReference type="InterPro" id="IPR046465">
    <property type="entry name" value="BORCS6_C"/>
</dbReference>
<dbReference type="EMBL" id="QEAM01000077">
    <property type="protein sequence ID" value="TPX47463.1"/>
    <property type="molecule type" value="Genomic_DNA"/>
</dbReference>
<sequence>MEQQSKRPPAPQRSFFLPSVLEHRQQAPSQTSRPNPDEHGHTVPLDPQLLDDIERDAKRIAADYADMVAHISRRINNMSQWTNESVSVNALAVNNLCDSVHGAVKGATELIARTDELDYQTIRAFAEQVKAMRSMLDAMETSLGHAEHR</sequence>
<proteinExistence type="predicted"/>
<dbReference type="Proteomes" id="UP000320475">
    <property type="component" value="Unassembled WGS sequence"/>
</dbReference>
<comment type="caution">
    <text evidence="3">The sequence shown here is derived from an EMBL/GenBank/DDBJ whole genome shotgun (WGS) entry which is preliminary data.</text>
</comment>
<dbReference type="InterPro" id="IPR019314">
    <property type="entry name" value="BORCS6"/>
</dbReference>
<name>A0A507D7I4_9FUNG</name>